<dbReference type="InterPro" id="IPR012967">
    <property type="entry name" value="COMT_dimerisation"/>
</dbReference>
<dbReference type="SUPFAM" id="SSF53335">
    <property type="entry name" value="S-adenosyl-L-methionine-dependent methyltransferases"/>
    <property type="match status" value="1"/>
</dbReference>
<dbReference type="Pfam" id="PF00891">
    <property type="entry name" value="Methyltransf_2"/>
    <property type="match status" value="1"/>
</dbReference>
<name>A0A835UG77_VANPL</name>
<dbReference type="Proteomes" id="UP000636800">
    <property type="component" value="Chromosome 11"/>
</dbReference>
<dbReference type="InterPro" id="IPR001077">
    <property type="entry name" value="COMT_C"/>
</dbReference>
<dbReference type="InterPro" id="IPR036390">
    <property type="entry name" value="WH_DNA-bd_sf"/>
</dbReference>
<dbReference type="GO" id="GO:0046983">
    <property type="term" value="F:protein dimerization activity"/>
    <property type="evidence" value="ECO:0007669"/>
    <property type="project" value="InterPro"/>
</dbReference>
<dbReference type="InterPro" id="IPR029063">
    <property type="entry name" value="SAM-dependent_MTases_sf"/>
</dbReference>
<dbReference type="AlphaFoldDB" id="A0A835UG77"/>
<evidence type="ECO:0000313" key="8">
    <source>
        <dbReference type="Proteomes" id="UP000636800"/>
    </source>
</evidence>
<feature type="domain" description="O-methyltransferase C-terminal" evidence="5">
    <location>
        <begin position="141"/>
        <end position="349"/>
    </location>
</feature>
<evidence type="ECO:0000259" key="5">
    <source>
        <dbReference type="Pfam" id="PF00891"/>
    </source>
</evidence>
<dbReference type="GO" id="GO:0032259">
    <property type="term" value="P:methylation"/>
    <property type="evidence" value="ECO:0007669"/>
    <property type="project" value="UniProtKB-KW"/>
</dbReference>
<dbReference type="SUPFAM" id="SSF46785">
    <property type="entry name" value="Winged helix' DNA-binding domain"/>
    <property type="match status" value="1"/>
</dbReference>
<keyword evidence="1" id="KW-0489">Methyltransferase</keyword>
<gene>
    <name evidence="7" type="ORF">HPP92_020789</name>
</gene>
<dbReference type="CDD" id="cd02440">
    <property type="entry name" value="AdoMet_MTases"/>
    <property type="match status" value="1"/>
</dbReference>
<dbReference type="PIRSF" id="PIRSF005739">
    <property type="entry name" value="O-mtase"/>
    <property type="match status" value="1"/>
</dbReference>
<proteinExistence type="predicted"/>
<feature type="active site" description="Proton acceptor" evidence="4">
    <location>
        <position position="271"/>
    </location>
</feature>
<feature type="domain" description="O-methyltransferase dimerisation" evidence="6">
    <location>
        <begin position="24"/>
        <end position="117"/>
    </location>
</feature>
<sequence length="367" mass="40820">MESSSQLIHEQRTDDETAYLETLQLLSHHGVTMAVKAAIELDVFTILSRGSPSSPLSAAAIASEFPRPLQPSTPDRLDRLLRFLASQSILRCSPAVDHPDGPVERRYSLEPIYRLLARHPDGASLAPAFLFTQQKPSLDSWQYLKEAILEDVDPFLKANGMKPFEYMAKKDPKFGELFHEYMACMTKLTSEKIVDSYDGFVSVEQLVDVGGGTGSMLRVITAKYPNIKGINFDLPSVVSAATGIPRVSHVGGDAFVGIPRGDAVMLKLILHDWNDENCVRILRNCYDALPEGGNGKVIVVEQILPEIPERSNAVRDVYFIDLCMLVAHEGARERTEGEYRALAAQAGFNRVRVASRVMNYYVMEFLK</sequence>
<evidence type="ECO:0000259" key="6">
    <source>
        <dbReference type="Pfam" id="PF08100"/>
    </source>
</evidence>
<dbReference type="InterPro" id="IPR016461">
    <property type="entry name" value="COMT-like"/>
</dbReference>
<evidence type="ECO:0000313" key="7">
    <source>
        <dbReference type="EMBL" id="KAG0460492.1"/>
    </source>
</evidence>
<dbReference type="InterPro" id="IPR036388">
    <property type="entry name" value="WH-like_DNA-bd_sf"/>
</dbReference>
<dbReference type="Gene3D" id="3.40.50.150">
    <property type="entry name" value="Vaccinia Virus protein VP39"/>
    <property type="match status" value="1"/>
</dbReference>
<dbReference type="Gene3D" id="1.10.10.10">
    <property type="entry name" value="Winged helix-like DNA-binding domain superfamily/Winged helix DNA-binding domain"/>
    <property type="match status" value="1"/>
</dbReference>
<organism evidence="7 8">
    <name type="scientific">Vanilla planifolia</name>
    <name type="common">Vanilla</name>
    <dbReference type="NCBI Taxonomy" id="51239"/>
    <lineage>
        <taxon>Eukaryota</taxon>
        <taxon>Viridiplantae</taxon>
        <taxon>Streptophyta</taxon>
        <taxon>Embryophyta</taxon>
        <taxon>Tracheophyta</taxon>
        <taxon>Spermatophyta</taxon>
        <taxon>Magnoliopsida</taxon>
        <taxon>Liliopsida</taxon>
        <taxon>Asparagales</taxon>
        <taxon>Orchidaceae</taxon>
        <taxon>Vanilloideae</taxon>
        <taxon>Vanilleae</taxon>
        <taxon>Vanilla</taxon>
    </lineage>
</organism>
<evidence type="ECO:0000256" key="1">
    <source>
        <dbReference type="ARBA" id="ARBA00022603"/>
    </source>
</evidence>
<dbReference type="PROSITE" id="PS51683">
    <property type="entry name" value="SAM_OMT_II"/>
    <property type="match status" value="1"/>
</dbReference>
<dbReference type="PANTHER" id="PTHR11746">
    <property type="entry name" value="O-METHYLTRANSFERASE"/>
    <property type="match status" value="1"/>
</dbReference>
<evidence type="ECO:0000256" key="2">
    <source>
        <dbReference type="ARBA" id="ARBA00022679"/>
    </source>
</evidence>
<evidence type="ECO:0000256" key="4">
    <source>
        <dbReference type="PIRSR" id="PIRSR005739-1"/>
    </source>
</evidence>
<keyword evidence="3" id="KW-0949">S-adenosyl-L-methionine</keyword>
<reference evidence="7 8" key="1">
    <citation type="journal article" date="2020" name="Nat. Food">
        <title>A phased Vanilla planifolia genome enables genetic improvement of flavour and production.</title>
        <authorList>
            <person name="Hasing T."/>
            <person name="Tang H."/>
            <person name="Brym M."/>
            <person name="Khazi F."/>
            <person name="Huang T."/>
            <person name="Chambers A.H."/>
        </authorList>
    </citation>
    <scope>NUCLEOTIDE SEQUENCE [LARGE SCALE GENOMIC DNA]</scope>
    <source>
        <tissue evidence="7">Leaf</tissue>
    </source>
</reference>
<protein>
    <submittedName>
        <fullName evidence="7">Uncharacterized protein</fullName>
    </submittedName>
</protein>
<dbReference type="GO" id="GO:0008171">
    <property type="term" value="F:O-methyltransferase activity"/>
    <property type="evidence" value="ECO:0007669"/>
    <property type="project" value="InterPro"/>
</dbReference>
<keyword evidence="8" id="KW-1185">Reference proteome</keyword>
<dbReference type="OrthoDB" id="1865379at2759"/>
<comment type="caution">
    <text evidence="7">The sequence shown here is derived from an EMBL/GenBank/DDBJ whole genome shotgun (WGS) entry which is preliminary data.</text>
</comment>
<evidence type="ECO:0000256" key="3">
    <source>
        <dbReference type="ARBA" id="ARBA00022691"/>
    </source>
</evidence>
<keyword evidence="2" id="KW-0808">Transferase</keyword>
<accession>A0A835UG77</accession>
<dbReference type="EMBL" id="JADCNL010000011">
    <property type="protein sequence ID" value="KAG0460492.1"/>
    <property type="molecule type" value="Genomic_DNA"/>
</dbReference>
<dbReference type="FunFam" id="1.10.10.10:FF:000357">
    <property type="entry name" value="Caffeic acid 3-O-methyltransferase"/>
    <property type="match status" value="1"/>
</dbReference>
<dbReference type="Pfam" id="PF08100">
    <property type="entry name" value="Dimerisation"/>
    <property type="match status" value="1"/>
</dbReference>